<keyword evidence="3" id="KW-0547">Nucleotide-binding</keyword>
<dbReference type="OrthoDB" id="9806127at2"/>
<organism evidence="10 11">
    <name type="scientific">Cellulomonas aerilata</name>
    <dbReference type="NCBI Taxonomy" id="515326"/>
    <lineage>
        <taxon>Bacteria</taxon>
        <taxon>Bacillati</taxon>
        <taxon>Actinomycetota</taxon>
        <taxon>Actinomycetes</taxon>
        <taxon>Micrococcales</taxon>
        <taxon>Cellulomonadaceae</taxon>
        <taxon>Cellulomonas</taxon>
    </lineage>
</organism>
<dbReference type="InterPro" id="IPR039421">
    <property type="entry name" value="Type_1_exporter"/>
</dbReference>
<dbReference type="PROSITE" id="PS50929">
    <property type="entry name" value="ABC_TM1F"/>
    <property type="match status" value="1"/>
</dbReference>
<evidence type="ECO:0000256" key="6">
    <source>
        <dbReference type="ARBA" id="ARBA00023136"/>
    </source>
</evidence>
<dbReference type="Gene3D" id="1.20.1560.10">
    <property type="entry name" value="ABC transporter type 1, transmembrane domain"/>
    <property type="match status" value="1"/>
</dbReference>
<dbReference type="InterPro" id="IPR003593">
    <property type="entry name" value="AAA+_ATPase"/>
</dbReference>
<gene>
    <name evidence="10" type="primary">cydD</name>
    <name evidence="10" type="ORF">CAE01nite_18100</name>
</gene>
<dbReference type="Pfam" id="PF00664">
    <property type="entry name" value="ABC_membrane"/>
    <property type="match status" value="1"/>
</dbReference>
<accession>A0A512DCA4</accession>
<keyword evidence="5 7" id="KW-1133">Transmembrane helix</keyword>
<evidence type="ECO:0000256" key="2">
    <source>
        <dbReference type="ARBA" id="ARBA00022692"/>
    </source>
</evidence>
<comment type="caution">
    <text evidence="10">The sequence shown here is derived from an EMBL/GenBank/DDBJ whole genome shotgun (WGS) entry which is preliminary data.</text>
</comment>
<evidence type="ECO:0000256" key="4">
    <source>
        <dbReference type="ARBA" id="ARBA00022840"/>
    </source>
</evidence>
<dbReference type="SMART" id="SM00382">
    <property type="entry name" value="AAA"/>
    <property type="match status" value="1"/>
</dbReference>
<dbReference type="Pfam" id="PF00005">
    <property type="entry name" value="ABC_tran"/>
    <property type="match status" value="1"/>
</dbReference>
<protein>
    <submittedName>
        <fullName evidence="10">Thiol reductant ABC exporter subunit CydD</fullName>
    </submittedName>
</protein>
<keyword evidence="11" id="KW-1185">Reference proteome</keyword>
<dbReference type="InterPro" id="IPR011527">
    <property type="entry name" value="ABC1_TM_dom"/>
</dbReference>
<feature type="transmembrane region" description="Helical" evidence="7">
    <location>
        <begin position="241"/>
        <end position="268"/>
    </location>
</feature>
<dbReference type="GO" id="GO:0005524">
    <property type="term" value="F:ATP binding"/>
    <property type="evidence" value="ECO:0007669"/>
    <property type="project" value="UniProtKB-KW"/>
</dbReference>
<feature type="domain" description="ABC transporter" evidence="8">
    <location>
        <begin position="334"/>
        <end position="556"/>
    </location>
</feature>
<keyword evidence="2 7" id="KW-0812">Transmembrane</keyword>
<dbReference type="Gene3D" id="3.40.50.300">
    <property type="entry name" value="P-loop containing nucleotide triphosphate hydrolases"/>
    <property type="match status" value="1"/>
</dbReference>
<dbReference type="SUPFAM" id="SSF52540">
    <property type="entry name" value="P-loop containing nucleoside triphosphate hydrolases"/>
    <property type="match status" value="1"/>
</dbReference>
<dbReference type="InterPro" id="IPR014216">
    <property type="entry name" value="ABC_transptr_CydD"/>
</dbReference>
<dbReference type="GO" id="GO:0042883">
    <property type="term" value="P:cysteine transport"/>
    <property type="evidence" value="ECO:0007669"/>
    <property type="project" value="InterPro"/>
</dbReference>
<evidence type="ECO:0000256" key="1">
    <source>
        <dbReference type="ARBA" id="ARBA00004651"/>
    </source>
</evidence>
<evidence type="ECO:0000256" key="5">
    <source>
        <dbReference type="ARBA" id="ARBA00022989"/>
    </source>
</evidence>
<feature type="transmembrane region" description="Helical" evidence="7">
    <location>
        <begin position="135"/>
        <end position="156"/>
    </location>
</feature>
<evidence type="ECO:0000259" key="8">
    <source>
        <dbReference type="PROSITE" id="PS50893"/>
    </source>
</evidence>
<evidence type="ECO:0000313" key="11">
    <source>
        <dbReference type="Proteomes" id="UP000321181"/>
    </source>
</evidence>
<feature type="transmembrane region" description="Helical" evidence="7">
    <location>
        <begin position="162"/>
        <end position="179"/>
    </location>
</feature>
<dbReference type="Proteomes" id="UP000321181">
    <property type="component" value="Unassembled WGS sequence"/>
</dbReference>
<dbReference type="RefSeq" id="WP_146903070.1">
    <property type="nucleotide sequence ID" value="NZ_BAAARM010000003.1"/>
</dbReference>
<evidence type="ECO:0000313" key="10">
    <source>
        <dbReference type="EMBL" id="GEO34085.1"/>
    </source>
</evidence>
<sequence length="556" mass="58017">MAGAATGRLLRDPAVRGLMRGCALLAAAVAALLVVQWACVAAVVVAVVSDGAEPRDVVVPVVGALAAWWARGHLAALRDVRGARASSALRARLRRDLVDGLLRLGPDVSARSRAGELVTTATHGVGMLDPLVARWVPAAASAAVVSPLLAVVLLVLDPLSGVVVVLTGPLIVVLMWLIGTRTAEAADARWETLGRLGALLVDTVRVLPTLVAYRRAPGAVGWLGQVSEAYRVTTMRVLRTAFLSGFVLEFGATLATALVAVTVGVRLFEGHLDFSRALLVLLLTPEFFAPLRTLGAEHHARLEGVPAAERVLGLLDTTARVAGTAVPATAVPDVDLRGVVLRYGGRSVLAGVDLRLAPGSRTTLVGPSGAGKTSVARVVLGLAAPDAGEVLVDGVPLSLLEPDAWRARVAYVPERPWLSPGTVAENVRLGRPDASDADVAEALRRAGATAFVSELPRGWDTPLGEDGALLSGGERLRVALARAFVKDAALVVLDEPTSQLDAQTERAVRAAVDRLAVGRTLLTITHRPEHGDPSRQVRLVDGRVVEEPAASVVVTP</sequence>
<evidence type="ECO:0000259" key="9">
    <source>
        <dbReference type="PROSITE" id="PS50929"/>
    </source>
</evidence>
<dbReference type="PROSITE" id="PS50893">
    <property type="entry name" value="ABC_TRANSPORTER_2"/>
    <property type="match status" value="1"/>
</dbReference>
<dbReference type="PANTHER" id="PTHR24221">
    <property type="entry name" value="ATP-BINDING CASSETTE SUB-FAMILY B"/>
    <property type="match status" value="1"/>
</dbReference>
<feature type="transmembrane region" description="Helical" evidence="7">
    <location>
        <begin position="57"/>
        <end position="77"/>
    </location>
</feature>
<reference evidence="10 11" key="1">
    <citation type="submission" date="2019-07" db="EMBL/GenBank/DDBJ databases">
        <title>Whole genome shotgun sequence of Cellulomonas aerilata NBRC 106308.</title>
        <authorList>
            <person name="Hosoyama A."/>
            <person name="Uohara A."/>
            <person name="Ohji S."/>
            <person name="Ichikawa N."/>
        </authorList>
    </citation>
    <scope>NUCLEOTIDE SEQUENCE [LARGE SCALE GENOMIC DNA]</scope>
    <source>
        <strain evidence="10 11">NBRC 106308</strain>
    </source>
</reference>
<dbReference type="GO" id="GO:0005886">
    <property type="term" value="C:plasma membrane"/>
    <property type="evidence" value="ECO:0007669"/>
    <property type="project" value="UniProtKB-SubCell"/>
</dbReference>
<proteinExistence type="predicted"/>
<evidence type="ECO:0000256" key="7">
    <source>
        <dbReference type="SAM" id="Phobius"/>
    </source>
</evidence>
<name>A0A512DCA4_9CELL</name>
<feature type="domain" description="ABC transmembrane type-1" evidence="9">
    <location>
        <begin position="23"/>
        <end position="295"/>
    </location>
</feature>
<keyword evidence="6 7" id="KW-0472">Membrane</keyword>
<keyword evidence="4" id="KW-0067">ATP-binding</keyword>
<dbReference type="EMBL" id="BJYY01000013">
    <property type="protein sequence ID" value="GEO34085.1"/>
    <property type="molecule type" value="Genomic_DNA"/>
</dbReference>
<dbReference type="InterPro" id="IPR036640">
    <property type="entry name" value="ABC1_TM_sf"/>
</dbReference>
<dbReference type="AlphaFoldDB" id="A0A512DCA4"/>
<evidence type="ECO:0000256" key="3">
    <source>
        <dbReference type="ARBA" id="ARBA00022741"/>
    </source>
</evidence>
<dbReference type="InterPro" id="IPR027417">
    <property type="entry name" value="P-loop_NTPase"/>
</dbReference>
<dbReference type="SUPFAM" id="SSF90123">
    <property type="entry name" value="ABC transporter transmembrane region"/>
    <property type="match status" value="1"/>
</dbReference>
<dbReference type="InterPro" id="IPR003439">
    <property type="entry name" value="ABC_transporter-like_ATP-bd"/>
</dbReference>
<dbReference type="NCBIfam" id="TIGR02857">
    <property type="entry name" value="CydD"/>
    <property type="match status" value="1"/>
</dbReference>
<dbReference type="CDD" id="cd18584">
    <property type="entry name" value="ABC_6TM_AarD_CydD"/>
    <property type="match status" value="1"/>
</dbReference>
<dbReference type="GO" id="GO:0016887">
    <property type="term" value="F:ATP hydrolysis activity"/>
    <property type="evidence" value="ECO:0007669"/>
    <property type="project" value="InterPro"/>
</dbReference>
<dbReference type="PANTHER" id="PTHR24221:SF590">
    <property type="entry name" value="COMPONENT LINKED WITH THE ASSEMBLY OF CYTOCHROME' TRANSPORT TRANSMEMBRANE ATP-BINDING PROTEIN ABC TRANSPORTER CYDD-RELATED"/>
    <property type="match status" value="1"/>
</dbReference>
<comment type="subcellular location">
    <subcellularLocation>
        <location evidence="1">Cell membrane</location>
        <topology evidence="1">Multi-pass membrane protein</topology>
    </subcellularLocation>
</comment>
<dbReference type="GO" id="GO:0140359">
    <property type="term" value="F:ABC-type transporter activity"/>
    <property type="evidence" value="ECO:0007669"/>
    <property type="project" value="InterPro"/>
</dbReference>